<dbReference type="HAMAP" id="MF_00009">
    <property type="entry name" value="Endoribonucl_YbeY"/>
    <property type="match status" value="1"/>
</dbReference>
<comment type="similarity">
    <text evidence="1 7">Belongs to the endoribonuclease YbeY family.</text>
</comment>
<comment type="cofactor">
    <cofactor evidence="7">
        <name>Zn(2+)</name>
        <dbReference type="ChEBI" id="CHEBI:29105"/>
    </cofactor>
    <text evidence="7">Binds 1 zinc ion.</text>
</comment>
<dbReference type="NCBIfam" id="TIGR00043">
    <property type="entry name" value="rRNA maturation RNase YbeY"/>
    <property type="match status" value="1"/>
</dbReference>
<proteinExistence type="inferred from homology"/>
<comment type="caution">
    <text evidence="8">The sequence shown here is derived from an EMBL/GenBank/DDBJ whole genome shotgun (WGS) entry which is preliminary data.</text>
</comment>
<keyword evidence="5 7" id="KW-0378">Hydrolase</keyword>
<dbReference type="EC" id="3.1.-.-" evidence="7"/>
<dbReference type="InterPro" id="IPR002036">
    <property type="entry name" value="YbeY"/>
</dbReference>
<evidence type="ECO:0000256" key="1">
    <source>
        <dbReference type="ARBA" id="ARBA00010875"/>
    </source>
</evidence>
<evidence type="ECO:0000256" key="5">
    <source>
        <dbReference type="ARBA" id="ARBA00022801"/>
    </source>
</evidence>
<comment type="subcellular location">
    <subcellularLocation>
        <location evidence="7">Cytoplasm</location>
    </subcellularLocation>
</comment>
<keyword evidence="7" id="KW-0963">Cytoplasm</keyword>
<reference evidence="8 9" key="1">
    <citation type="submission" date="2020-11" db="EMBL/GenBank/DDBJ databases">
        <authorList>
            <person name="Lassalle F."/>
        </authorList>
    </citation>
    <scope>NUCLEOTIDE SEQUENCE [LARGE SCALE GENOMIC DNA]</scope>
    <source>
        <strain evidence="8 9">AB21</strain>
    </source>
</reference>
<dbReference type="SUPFAM" id="SSF55486">
    <property type="entry name" value="Metalloproteases ('zincins'), catalytic domain"/>
    <property type="match status" value="1"/>
</dbReference>
<comment type="function">
    <text evidence="7">Single strand-specific metallo-endoribonuclease involved in late-stage 70S ribosome quality control and in maturation of the 3' terminus of the 16S rRNA.</text>
</comment>
<feature type="binding site" evidence="7">
    <location>
        <position position="150"/>
    </location>
    <ligand>
        <name>Zn(2+)</name>
        <dbReference type="ChEBI" id="CHEBI:29105"/>
        <note>catalytic</note>
    </ligand>
</feature>
<dbReference type="Gene3D" id="3.40.390.30">
    <property type="entry name" value="Metalloproteases ('zincins'), catalytic domain"/>
    <property type="match status" value="1"/>
</dbReference>
<name>A0ABM8PQS9_9HYPH</name>
<sequence length="197" mass="21767">MTPNTLFTRKARKSTGKVPIVRSLMPQLDIQVSVEETGWSSEEELAKQAVAVLSVAADYLADAEGQPFPAHPVEVSFVFTGDEEIRAINAEWRGKDKPTNVLSFPAYPIAPGKMPGPMLGDIVVARETVEREAAELDKSFDAHLTHLLVHGFLHLFGYDHIENDEAERMEATETRILAKLGLSDPYAGQDPINDLER</sequence>
<evidence type="ECO:0000256" key="3">
    <source>
        <dbReference type="ARBA" id="ARBA00022723"/>
    </source>
</evidence>
<keyword evidence="7" id="KW-0690">Ribosome biogenesis</keyword>
<evidence type="ECO:0000313" key="8">
    <source>
        <dbReference type="EMBL" id="CAD7043420.1"/>
    </source>
</evidence>
<gene>
    <name evidence="7" type="primary">ybeY</name>
    <name evidence="8" type="ORF">RHAB21_03310</name>
</gene>
<keyword evidence="3 7" id="KW-0479">Metal-binding</keyword>
<dbReference type="Proteomes" id="UP000601041">
    <property type="component" value="Unassembled WGS sequence"/>
</dbReference>
<evidence type="ECO:0000256" key="7">
    <source>
        <dbReference type="HAMAP-Rule" id="MF_00009"/>
    </source>
</evidence>
<evidence type="ECO:0000256" key="2">
    <source>
        <dbReference type="ARBA" id="ARBA00022722"/>
    </source>
</evidence>
<keyword evidence="9" id="KW-1185">Reference proteome</keyword>
<keyword evidence="2 7" id="KW-0540">Nuclease</keyword>
<dbReference type="PANTHER" id="PTHR46986:SF1">
    <property type="entry name" value="ENDORIBONUCLEASE YBEY, CHLOROPLASTIC"/>
    <property type="match status" value="1"/>
</dbReference>
<accession>A0ABM8PQS9</accession>
<organism evidence="8 9">
    <name type="scientific">Pseudorhizobium halotolerans</name>
    <dbReference type="NCBI Taxonomy" id="1233081"/>
    <lineage>
        <taxon>Bacteria</taxon>
        <taxon>Pseudomonadati</taxon>
        <taxon>Pseudomonadota</taxon>
        <taxon>Alphaproteobacteria</taxon>
        <taxon>Hyphomicrobiales</taxon>
        <taxon>Rhizobiaceae</taxon>
        <taxon>Rhizobium/Agrobacterium group</taxon>
        <taxon>Pseudorhizobium</taxon>
    </lineage>
</organism>
<protein>
    <recommendedName>
        <fullName evidence="7">Endoribonuclease YbeY</fullName>
        <ecNumber evidence="7">3.1.-.-</ecNumber>
    </recommendedName>
</protein>
<dbReference type="InterPro" id="IPR020549">
    <property type="entry name" value="YbeY_CS"/>
</dbReference>
<keyword evidence="6 7" id="KW-0862">Zinc</keyword>
<feature type="binding site" evidence="7">
    <location>
        <position position="160"/>
    </location>
    <ligand>
        <name>Zn(2+)</name>
        <dbReference type="ChEBI" id="CHEBI:29105"/>
        <note>catalytic</note>
    </ligand>
</feature>
<evidence type="ECO:0000256" key="4">
    <source>
        <dbReference type="ARBA" id="ARBA00022759"/>
    </source>
</evidence>
<dbReference type="InterPro" id="IPR023091">
    <property type="entry name" value="MetalPrtase_cat_dom_sf_prd"/>
</dbReference>
<dbReference type="PROSITE" id="PS01306">
    <property type="entry name" value="UPF0054"/>
    <property type="match status" value="1"/>
</dbReference>
<dbReference type="EMBL" id="CABFWE030000007">
    <property type="protein sequence ID" value="CAD7043420.1"/>
    <property type="molecule type" value="Genomic_DNA"/>
</dbReference>
<dbReference type="Pfam" id="PF02130">
    <property type="entry name" value="YbeY"/>
    <property type="match status" value="1"/>
</dbReference>
<feature type="binding site" evidence="7">
    <location>
        <position position="154"/>
    </location>
    <ligand>
        <name>Zn(2+)</name>
        <dbReference type="ChEBI" id="CHEBI:29105"/>
        <note>catalytic</note>
    </ligand>
</feature>
<keyword evidence="7" id="KW-0698">rRNA processing</keyword>
<keyword evidence="4 7" id="KW-0255">Endonuclease</keyword>
<evidence type="ECO:0000313" key="9">
    <source>
        <dbReference type="Proteomes" id="UP000601041"/>
    </source>
</evidence>
<evidence type="ECO:0000256" key="6">
    <source>
        <dbReference type="ARBA" id="ARBA00022833"/>
    </source>
</evidence>
<dbReference type="PANTHER" id="PTHR46986">
    <property type="entry name" value="ENDORIBONUCLEASE YBEY, CHLOROPLASTIC"/>
    <property type="match status" value="1"/>
</dbReference>